<dbReference type="GO" id="GO:0005524">
    <property type="term" value="F:ATP binding"/>
    <property type="evidence" value="ECO:0007669"/>
    <property type="project" value="UniProtKB-KW"/>
</dbReference>
<dbReference type="Pfam" id="PF10431">
    <property type="entry name" value="ClpB_D2-small"/>
    <property type="match status" value="1"/>
</dbReference>
<dbReference type="InterPro" id="IPR027417">
    <property type="entry name" value="P-loop_NTPase"/>
</dbReference>
<dbReference type="GO" id="GO:0005737">
    <property type="term" value="C:cytoplasm"/>
    <property type="evidence" value="ECO:0007669"/>
    <property type="project" value="TreeGrafter"/>
</dbReference>
<dbReference type="Pfam" id="PF07724">
    <property type="entry name" value="AAA_2"/>
    <property type="match status" value="1"/>
</dbReference>
<proteinExistence type="predicted"/>
<dbReference type="PANTHER" id="PTHR11638">
    <property type="entry name" value="ATP-DEPENDENT CLP PROTEASE"/>
    <property type="match status" value="1"/>
</dbReference>
<evidence type="ECO:0000256" key="3">
    <source>
        <dbReference type="ARBA" id="ARBA00022840"/>
    </source>
</evidence>
<sequence length="602" mass="68074">MHSGFFCSPGFPLLQSFVHTNLKSRLGEDFGPNQKKLIFQIVISKSVEMERTSSQTERNQSESISSINCEAYLTELAKKGHLDPVVGRQEQVERVIKISGRRTKNNPCLIGEAGVGKQLLFKVLLKGLPSGRVPEILNGKVISLDIPRIISGTIYRREFEERLKQLMDEVKQSDDMILFIDEVCMLIGAGVVKDSAINAANILKPALARGELKITKLCCITIDLIDEFGSEVRLQCAQLPKEVQELEKELLQIAKEKDKVITSQDFEKAIELHDREIEVKDQISILIRNYRGKSKAESEGKYIGPVVTEDEAIKAVSHAIRLAKVGLKDPNRPIASFIFTGPTGYMEGHAVSKLIGAPPGYIDHEEAGQLTEAVHRHPYTIILFDEIEKAHPKVFNAMLQILEDGRLTDGKGRTVDFKNTLIIMTSNLGSSMIDLANDVKDHSYDWIKKLVIQELQKSFKPEFLNKLDEIIVFRKPTKQDLKLIADIMFNEVFERLKVKGIEVHLTKRFEERVIKKGFCPSYGARPLRRAILELLENIMAVKIFAGEIKEGNSIIVDVEYDGKPVVFNKRNNIQLSHWQKLPLLPLLVLLFLFAPLNHLQWL</sequence>
<dbReference type="Gene3D" id="4.10.860.10">
    <property type="entry name" value="UVR domain"/>
    <property type="match status" value="1"/>
</dbReference>
<protein>
    <recommendedName>
        <fullName evidence="5">UVR domain-containing protein</fullName>
    </recommendedName>
</protein>
<dbReference type="EnsemblPlants" id="QL02p069859:mrna">
    <property type="protein sequence ID" value="QL02p069859:mrna"/>
    <property type="gene ID" value="QL02p069859"/>
</dbReference>
<reference evidence="7" key="1">
    <citation type="journal article" date="2016" name="G3 (Bethesda)">
        <title>First Draft Assembly and Annotation of the Genome of a California Endemic Oak Quercus lobata Nee (Fagaceae).</title>
        <authorList>
            <person name="Sork V.L."/>
            <person name="Fitz-Gibbon S.T."/>
            <person name="Puiu D."/>
            <person name="Crepeau M."/>
            <person name="Gugger P.F."/>
            <person name="Sherman R."/>
            <person name="Stevens K."/>
            <person name="Langley C.H."/>
            <person name="Pellegrini M."/>
            <person name="Salzberg S.L."/>
        </authorList>
    </citation>
    <scope>NUCLEOTIDE SEQUENCE [LARGE SCALE GENOMIC DNA]</scope>
    <source>
        <strain evidence="7">cv. SW786</strain>
    </source>
</reference>
<dbReference type="Pfam" id="PF17871">
    <property type="entry name" value="AAA_lid_9"/>
    <property type="match status" value="1"/>
</dbReference>
<dbReference type="InParanoid" id="A0A7N2KYW3"/>
<dbReference type="Gramene" id="QL02p069859:mrna">
    <property type="protein sequence ID" value="QL02p069859:mrna"/>
    <property type="gene ID" value="QL02p069859"/>
</dbReference>
<name>A0A7N2KYW3_QUELO</name>
<evidence type="ECO:0000256" key="2">
    <source>
        <dbReference type="ARBA" id="ARBA00022741"/>
    </source>
</evidence>
<dbReference type="Pfam" id="PF00004">
    <property type="entry name" value="AAA"/>
    <property type="match status" value="1"/>
</dbReference>
<dbReference type="Proteomes" id="UP000594261">
    <property type="component" value="Chromosome 2"/>
</dbReference>
<dbReference type="Gene3D" id="3.40.50.300">
    <property type="entry name" value="P-loop containing nucleotide triphosphate hydrolases"/>
    <property type="match status" value="3"/>
</dbReference>
<keyword evidence="3" id="KW-0067">ATP-binding</keyword>
<dbReference type="InterPro" id="IPR001943">
    <property type="entry name" value="UVR_dom"/>
</dbReference>
<dbReference type="PROSITE" id="PS50151">
    <property type="entry name" value="UVR"/>
    <property type="match status" value="1"/>
</dbReference>
<dbReference type="Gene3D" id="1.10.8.60">
    <property type="match status" value="1"/>
</dbReference>
<organism evidence="6 7">
    <name type="scientific">Quercus lobata</name>
    <name type="common">Valley oak</name>
    <dbReference type="NCBI Taxonomy" id="97700"/>
    <lineage>
        <taxon>Eukaryota</taxon>
        <taxon>Viridiplantae</taxon>
        <taxon>Streptophyta</taxon>
        <taxon>Embryophyta</taxon>
        <taxon>Tracheophyta</taxon>
        <taxon>Spermatophyta</taxon>
        <taxon>Magnoliopsida</taxon>
        <taxon>eudicotyledons</taxon>
        <taxon>Gunneridae</taxon>
        <taxon>Pentapetalae</taxon>
        <taxon>rosids</taxon>
        <taxon>fabids</taxon>
        <taxon>Fagales</taxon>
        <taxon>Fagaceae</taxon>
        <taxon>Quercus</taxon>
    </lineage>
</organism>
<accession>A0A7N2KYW3</accession>
<keyword evidence="7" id="KW-1185">Reference proteome</keyword>
<dbReference type="AlphaFoldDB" id="A0A7N2KYW3"/>
<keyword evidence="4" id="KW-0175">Coiled coil</keyword>
<evidence type="ECO:0000256" key="4">
    <source>
        <dbReference type="SAM" id="Coils"/>
    </source>
</evidence>
<evidence type="ECO:0000313" key="6">
    <source>
        <dbReference type="EnsemblPlants" id="QL02p069859:mrna"/>
    </source>
</evidence>
<dbReference type="SMART" id="SM01086">
    <property type="entry name" value="ClpB_D2-small"/>
    <property type="match status" value="1"/>
</dbReference>
<dbReference type="GO" id="GO:0034605">
    <property type="term" value="P:cellular response to heat"/>
    <property type="evidence" value="ECO:0007669"/>
    <property type="project" value="TreeGrafter"/>
</dbReference>
<dbReference type="CDD" id="cd19499">
    <property type="entry name" value="RecA-like_ClpB_Hsp104-like"/>
    <property type="match status" value="1"/>
</dbReference>
<feature type="domain" description="UVR" evidence="5">
    <location>
        <begin position="247"/>
        <end position="282"/>
    </location>
</feature>
<keyword evidence="1" id="KW-0677">Repeat</keyword>
<reference evidence="6" key="2">
    <citation type="submission" date="2021-01" db="UniProtKB">
        <authorList>
            <consortium name="EnsemblPlants"/>
        </authorList>
    </citation>
    <scope>IDENTIFICATION</scope>
</reference>
<dbReference type="InterPro" id="IPR041546">
    <property type="entry name" value="ClpA/ClpB_AAA_lid"/>
</dbReference>
<evidence type="ECO:0000313" key="7">
    <source>
        <dbReference type="Proteomes" id="UP000594261"/>
    </source>
</evidence>
<feature type="coiled-coil region" evidence="4">
    <location>
        <begin position="236"/>
        <end position="263"/>
    </location>
</feature>
<keyword evidence="2" id="KW-0547">Nucleotide-binding</keyword>
<dbReference type="InterPro" id="IPR050130">
    <property type="entry name" value="ClpA_ClpB"/>
</dbReference>
<dbReference type="SUPFAM" id="SSF52540">
    <property type="entry name" value="P-loop containing nucleoside triphosphate hydrolases"/>
    <property type="match status" value="2"/>
</dbReference>
<dbReference type="GO" id="GO:0016887">
    <property type="term" value="F:ATP hydrolysis activity"/>
    <property type="evidence" value="ECO:0007669"/>
    <property type="project" value="InterPro"/>
</dbReference>
<evidence type="ECO:0000259" key="5">
    <source>
        <dbReference type="PROSITE" id="PS50151"/>
    </source>
</evidence>
<dbReference type="InterPro" id="IPR003959">
    <property type="entry name" value="ATPase_AAA_core"/>
</dbReference>
<evidence type="ECO:0000256" key="1">
    <source>
        <dbReference type="ARBA" id="ARBA00022737"/>
    </source>
</evidence>
<dbReference type="PANTHER" id="PTHR11638:SF155">
    <property type="entry name" value="CHAPERONE PROTEIN CLPC1, CHLOROPLASTIC-LIKE"/>
    <property type="match status" value="1"/>
</dbReference>
<dbReference type="InterPro" id="IPR019489">
    <property type="entry name" value="Clp_ATPase_C"/>
</dbReference>
<dbReference type="CDD" id="cd00009">
    <property type="entry name" value="AAA"/>
    <property type="match status" value="1"/>
</dbReference>